<proteinExistence type="predicted"/>
<feature type="domain" description="HTH marR-type" evidence="6">
    <location>
        <begin position="10"/>
        <end position="143"/>
    </location>
</feature>
<comment type="subcellular location">
    <subcellularLocation>
        <location evidence="1">Cytoplasm</location>
    </subcellularLocation>
</comment>
<dbReference type="Gene3D" id="1.10.10.10">
    <property type="entry name" value="Winged helix-like DNA-binding domain superfamily/Winged helix DNA-binding domain"/>
    <property type="match status" value="1"/>
</dbReference>
<dbReference type="GO" id="GO:0006950">
    <property type="term" value="P:response to stress"/>
    <property type="evidence" value="ECO:0007669"/>
    <property type="project" value="TreeGrafter"/>
</dbReference>
<dbReference type="EMBL" id="QFQP01000044">
    <property type="protein sequence ID" value="PZR05594.1"/>
    <property type="molecule type" value="Genomic_DNA"/>
</dbReference>
<dbReference type="Pfam" id="PF12802">
    <property type="entry name" value="MarR_2"/>
    <property type="match status" value="1"/>
</dbReference>
<keyword evidence="3" id="KW-0805">Transcription regulation</keyword>
<name>A0A2W5UQV3_9BACT</name>
<dbReference type="InterPro" id="IPR039422">
    <property type="entry name" value="MarR/SlyA-like"/>
</dbReference>
<evidence type="ECO:0000256" key="3">
    <source>
        <dbReference type="ARBA" id="ARBA00023015"/>
    </source>
</evidence>
<dbReference type="InterPro" id="IPR036390">
    <property type="entry name" value="WH_DNA-bd_sf"/>
</dbReference>
<evidence type="ECO:0000313" key="7">
    <source>
        <dbReference type="EMBL" id="PZR05594.1"/>
    </source>
</evidence>
<sequence length="156" mass="17265">MPASQLLKLDSQICFQFYAATNLIGRVYRPLLEPLGLTYPQYLVMLVLWESGPVTVRALCERLMLESGTLSPLLKRLQQQRLVKKAADPDDARRVIVSLTTKGDALREAAAEVPRSLLCRLLEQGGSPESFASLHSQLQALVSAWSTNSQPRSDNA</sequence>
<keyword evidence="2" id="KW-0963">Cytoplasm</keyword>
<dbReference type="FunFam" id="1.10.10.10:FF:000163">
    <property type="entry name" value="MarR family transcriptional regulator"/>
    <property type="match status" value="1"/>
</dbReference>
<evidence type="ECO:0000256" key="5">
    <source>
        <dbReference type="ARBA" id="ARBA00023163"/>
    </source>
</evidence>
<keyword evidence="5" id="KW-0804">Transcription</keyword>
<dbReference type="GO" id="GO:0003700">
    <property type="term" value="F:DNA-binding transcription factor activity"/>
    <property type="evidence" value="ECO:0007669"/>
    <property type="project" value="InterPro"/>
</dbReference>
<comment type="caution">
    <text evidence="7">The sequence shown here is derived from an EMBL/GenBank/DDBJ whole genome shotgun (WGS) entry which is preliminary data.</text>
</comment>
<evidence type="ECO:0000259" key="6">
    <source>
        <dbReference type="PROSITE" id="PS50995"/>
    </source>
</evidence>
<dbReference type="PANTHER" id="PTHR33164">
    <property type="entry name" value="TRANSCRIPTIONAL REGULATOR, MARR FAMILY"/>
    <property type="match status" value="1"/>
</dbReference>
<dbReference type="SMART" id="SM00347">
    <property type="entry name" value="HTH_MARR"/>
    <property type="match status" value="1"/>
</dbReference>
<dbReference type="InterPro" id="IPR000835">
    <property type="entry name" value="HTH_MarR-typ"/>
</dbReference>
<dbReference type="AlphaFoldDB" id="A0A2W5UQV3"/>
<dbReference type="PANTHER" id="PTHR33164:SF5">
    <property type="entry name" value="ORGANIC HYDROPEROXIDE RESISTANCE TRANSCRIPTIONAL REGULATOR"/>
    <property type="match status" value="1"/>
</dbReference>
<accession>A0A2W5UQV3</accession>
<evidence type="ECO:0000256" key="1">
    <source>
        <dbReference type="ARBA" id="ARBA00004496"/>
    </source>
</evidence>
<gene>
    <name evidence="7" type="ORF">DI536_32150</name>
</gene>
<organism evidence="7 8">
    <name type="scientific">Archangium gephyra</name>
    <dbReference type="NCBI Taxonomy" id="48"/>
    <lineage>
        <taxon>Bacteria</taxon>
        <taxon>Pseudomonadati</taxon>
        <taxon>Myxococcota</taxon>
        <taxon>Myxococcia</taxon>
        <taxon>Myxococcales</taxon>
        <taxon>Cystobacterineae</taxon>
        <taxon>Archangiaceae</taxon>
        <taxon>Archangium</taxon>
    </lineage>
</organism>
<dbReference type="InterPro" id="IPR036388">
    <property type="entry name" value="WH-like_DNA-bd_sf"/>
</dbReference>
<dbReference type="GO" id="GO:0005737">
    <property type="term" value="C:cytoplasm"/>
    <property type="evidence" value="ECO:0007669"/>
    <property type="project" value="UniProtKB-SubCell"/>
</dbReference>
<protein>
    <submittedName>
        <fullName evidence="7">MarR family transcriptional regulator</fullName>
    </submittedName>
</protein>
<keyword evidence="4" id="KW-0238">DNA-binding</keyword>
<reference evidence="7 8" key="1">
    <citation type="submission" date="2017-08" db="EMBL/GenBank/DDBJ databases">
        <title>Infants hospitalized years apart are colonized by the same room-sourced microbial strains.</title>
        <authorList>
            <person name="Brooks B."/>
            <person name="Olm M.R."/>
            <person name="Firek B.A."/>
            <person name="Baker R."/>
            <person name="Thomas B.C."/>
            <person name="Morowitz M.J."/>
            <person name="Banfield J.F."/>
        </authorList>
    </citation>
    <scope>NUCLEOTIDE SEQUENCE [LARGE SCALE GENOMIC DNA]</scope>
    <source>
        <strain evidence="7">S2_003_000_R2_14</strain>
    </source>
</reference>
<dbReference type="PROSITE" id="PS50995">
    <property type="entry name" value="HTH_MARR_2"/>
    <property type="match status" value="1"/>
</dbReference>
<evidence type="ECO:0000256" key="4">
    <source>
        <dbReference type="ARBA" id="ARBA00023125"/>
    </source>
</evidence>
<dbReference type="SUPFAM" id="SSF46785">
    <property type="entry name" value="Winged helix' DNA-binding domain"/>
    <property type="match status" value="1"/>
</dbReference>
<evidence type="ECO:0000256" key="2">
    <source>
        <dbReference type="ARBA" id="ARBA00022490"/>
    </source>
</evidence>
<dbReference type="Proteomes" id="UP000249061">
    <property type="component" value="Unassembled WGS sequence"/>
</dbReference>
<evidence type="ECO:0000313" key="8">
    <source>
        <dbReference type="Proteomes" id="UP000249061"/>
    </source>
</evidence>
<dbReference type="GO" id="GO:0003677">
    <property type="term" value="F:DNA binding"/>
    <property type="evidence" value="ECO:0007669"/>
    <property type="project" value="UniProtKB-KW"/>
</dbReference>